<dbReference type="Gene3D" id="3.30.1780.10">
    <property type="entry name" value="ornithine cyclodeaminase, domain 1"/>
    <property type="match status" value="1"/>
</dbReference>
<dbReference type="Proteomes" id="UP000324101">
    <property type="component" value="Chromosome"/>
</dbReference>
<evidence type="ECO:0000256" key="1">
    <source>
        <dbReference type="SAM" id="MobiDB-lite"/>
    </source>
</evidence>
<accession>A0A5P2DSG6</accession>
<dbReference type="InterPro" id="IPR023401">
    <property type="entry name" value="ODC_N"/>
</dbReference>
<dbReference type="GO" id="GO:0005737">
    <property type="term" value="C:cytoplasm"/>
    <property type="evidence" value="ECO:0007669"/>
    <property type="project" value="TreeGrafter"/>
</dbReference>
<dbReference type="Gene3D" id="3.40.50.720">
    <property type="entry name" value="NAD(P)-binding Rossmann-like Domain"/>
    <property type="match status" value="1"/>
</dbReference>
<evidence type="ECO:0000313" key="2">
    <source>
        <dbReference type="EMBL" id="QES57088.1"/>
    </source>
</evidence>
<dbReference type="PANTHER" id="PTHR13812">
    <property type="entry name" value="KETIMINE REDUCTASE MU-CRYSTALLIN"/>
    <property type="match status" value="1"/>
</dbReference>
<dbReference type="Pfam" id="PF02423">
    <property type="entry name" value="OCD_Mu_crystall"/>
    <property type="match status" value="1"/>
</dbReference>
<dbReference type="InterPro" id="IPR003462">
    <property type="entry name" value="ODC_Mu_crystall"/>
</dbReference>
<protein>
    <submittedName>
        <fullName evidence="2">Ornithine cyclodeaminase</fullName>
    </submittedName>
</protein>
<reference evidence="2 3" key="1">
    <citation type="submission" date="2018-05" db="EMBL/GenBank/DDBJ databases">
        <title>Streptomyces venezuelae.</title>
        <authorList>
            <person name="Kim W."/>
            <person name="Lee N."/>
            <person name="Cho B.-K."/>
        </authorList>
    </citation>
    <scope>NUCLEOTIDE SEQUENCE [LARGE SCALE GENOMIC DNA]</scope>
    <source>
        <strain evidence="2 3">ATCC 21018</strain>
    </source>
</reference>
<dbReference type="InterPro" id="IPR036291">
    <property type="entry name" value="NAD(P)-bd_dom_sf"/>
</dbReference>
<evidence type="ECO:0000313" key="3">
    <source>
        <dbReference type="Proteomes" id="UP000324101"/>
    </source>
</evidence>
<gene>
    <name evidence="2" type="ORF">DEJ51_25305</name>
</gene>
<dbReference type="SUPFAM" id="SSF51735">
    <property type="entry name" value="NAD(P)-binding Rossmann-fold domains"/>
    <property type="match status" value="1"/>
</dbReference>
<name>A0A5P2DSG6_STRVZ</name>
<dbReference type="EMBL" id="CP029189">
    <property type="protein sequence ID" value="QES57088.1"/>
    <property type="molecule type" value="Genomic_DNA"/>
</dbReference>
<dbReference type="PANTHER" id="PTHR13812:SF19">
    <property type="entry name" value="KETIMINE REDUCTASE MU-CRYSTALLIN"/>
    <property type="match status" value="1"/>
</dbReference>
<feature type="region of interest" description="Disordered" evidence="1">
    <location>
        <begin position="41"/>
        <end position="74"/>
    </location>
</feature>
<proteinExistence type="predicted"/>
<sequence length="425" mass="44735">MLRHRHGMFTRTPLLTTGDGRLLCDSSPLGAARVRVHSAISGPVHQGGSAGRSSGDRPSPQPCHSAGAHSQFSEVRKPMSQESLLFLSRPAVRACLDKLDPVEVAADVLRIQAAGRAEIPAEGYLPWTNGDGAYSRAIAMLGALHREEGPVYGMKLINAAVNNPSKGIERAGGLSFVFDPETARPKLMAEAGYLSAVRTAAYTMVSLRTVGPQTWDGITLIGTGALARAHLDLLVGAFPEVRTVVVFDLSAARAAELVAWAREEHPQLEVTVAATAAEAIAATPVTVTLTTSSEPYLRAALFAPGSFVAHVSLGDLTEEVFLGAQAVYGDDLDLIEENPRRILGSLLQEGKVTRPGTEGAPGRGAGRSVEGTLGQVLLGQVPAIRPTDGYVVSNPFGMSILDVGLIDAVHRTALELGVGQRLDLL</sequence>
<dbReference type="AlphaFoldDB" id="A0A5P2DSG6"/>
<organism evidence="2 3">
    <name type="scientific">Streptomyces venezuelae</name>
    <dbReference type="NCBI Taxonomy" id="54571"/>
    <lineage>
        <taxon>Bacteria</taxon>
        <taxon>Bacillati</taxon>
        <taxon>Actinomycetota</taxon>
        <taxon>Actinomycetes</taxon>
        <taxon>Kitasatosporales</taxon>
        <taxon>Streptomycetaceae</taxon>
        <taxon>Streptomyces</taxon>
    </lineage>
</organism>